<dbReference type="EMBL" id="JANJQO010000011">
    <property type="protein sequence ID" value="KAJ2983951.1"/>
    <property type="molecule type" value="Genomic_DNA"/>
</dbReference>
<sequence length="287" mass="32293">MSDSAFIGLIAGLVALVVVVIILVATLRSSIETQTDKPSSLQQKPGREERPSAAAITEWYKDALAKIVAARLEKESSDGPDEPVFLSHYISNGIFRHWVLHVHATGLSTGLFAAAKYYRHVIGVSQFDMEAYKKSVISKHSPELGCYFYSIIGWTSFSLAEIDLKCEEISSSFGNYDIFSNNCHDFLQKLACKIVTTKAPDWEWFQRRPLTGYKYAFERPLGSQIINTAVAIKRIVQMRHYLNENELGEVNLFIKSLEEFVEAGIQAHDITEDMMQVIKEGIMEGIM</sequence>
<protein>
    <submittedName>
        <fullName evidence="1">Uncharacterized protein</fullName>
    </submittedName>
</protein>
<gene>
    <name evidence="1" type="ORF">NQ176_g328</name>
</gene>
<evidence type="ECO:0000313" key="2">
    <source>
        <dbReference type="Proteomes" id="UP001143910"/>
    </source>
</evidence>
<organism evidence="1 2">
    <name type="scientific">Zarea fungicola</name>
    <dbReference type="NCBI Taxonomy" id="93591"/>
    <lineage>
        <taxon>Eukaryota</taxon>
        <taxon>Fungi</taxon>
        <taxon>Dikarya</taxon>
        <taxon>Ascomycota</taxon>
        <taxon>Pezizomycotina</taxon>
        <taxon>Sordariomycetes</taxon>
        <taxon>Hypocreomycetidae</taxon>
        <taxon>Hypocreales</taxon>
        <taxon>Cordycipitaceae</taxon>
        <taxon>Zarea</taxon>
    </lineage>
</organism>
<dbReference type="Proteomes" id="UP001143910">
    <property type="component" value="Unassembled WGS sequence"/>
</dbReference>
<name>A0ACC1NZP1_9HYPO</name>
<comment type="caution">
    <text evidence="1">The sequence shown here is derived from an EMBL/GenBank/DDBJ whole genome shotgun (WGS) entry which is preliminary data.</text>
</comment>
<reference evidence="1" key="1">
    <citation type="submission" date="2022-08" db="EMBL/GenBank/DDBJ databases">
        <title>Genome Sequence of Lecanicillium fungicola.</title>
        <authorList>
            <person name="Buettner E."/>
        </authorList>
    </citation>
    <scope>NUCLEOTIDE SEQUENCE</scope>
    <source>
        <strain evidence="1">Babe33</strain>
    </source>
</reference>
<keyword evidence="2" id="KW-1185">Reference proteome</keyword>
<proteinExistence type="predicted"/>
<accession>A0ACC1NZP1</accession>
<evidence type="ECO:0000313" key="1">
    <source>
        <dbReference type="EMBL" id="KAJ2983951.1"/>
    </source>
</evidence>